<dbReference type="InterPro" id="IPR036047">
    <property type="entry name" value="F-box-like_dom_sf"/>
</dbReference>
<dbReference type="InterPro" id="IPR017451">
    <property type="entry name" value="F-box-assoc_interact_dom"/>
</dbReference>
<dbReference type="Proteomes" id="UP001187471">
    <property type="component" value="Unassembled WGS sequence"/>
</dbReference>
<organism evidence="2 3">
    <name type="scientific">Escallonia rubra</name>
    <dbReference type="NCBI Taxonomy" id="112253"/>
    <lineage>
        <taxon>Eukaryota</taxon>
        <taxon>Viridiplantae</taxon>
        <taxon>Streptophyta</taxon>
        <taxon>Embryophyta</taxon>
        <taxon>Tracheophyta</taxon>
        <taxon>Spermatophyta</taxon>
        <taxon>Magnoliopsida</taxon>
        <taxon>eudicotyledons</taxon>
        <taxon>Gunneridae</taxon>
        <taxon>Pentapetalae</taxon>
        <taxon>asterids</taxon>
        <taxon>campanulids</taxon>
        <taxon>Escalloniales</taxon>
        <taxon>Escalloniaceae</taxon>
        <taxon>Escallonia</taxon>
    </lineage>
</organism>
<dbReference type="Pfam" id="PF00646">
    <property type="entry name" value="F-box"/>
    <property type="match status" value="1"/>
</dbReference>
<dbReference type="AlphaFoldDB" id="A0AA88QRB3"/>
<dbReference type="InterPro" id="IPR001810">
    <property type="entry name" value="F-box_dom"/>
</dbReference>
<evidence type="ECO:0000313" key="2">
    <source>
        <dbReference type="EMBL" id="KAK2969216.1"/>
    </source>
</evidence>
<reference evidence="2" key="1">
    <citation type="submission" date="2022-12" db="EMBL/GenBank/DDBJ databases">
        <title>Draft genome assemblies for two species of Escallonia (Escalloniales).</title>
        <authorList>
            <person name="Chanderbali A."/>
            <person name="Dervinis C."/>
            <person name="Anghel I."/>
            <person name="Soltis D."/>
            <person name="Soltis P."/>
            <person name="Zapata F."/>
        </authorList>
    </citation>
    <scope>NUCLEOTIDE SEQUENCE</scope>
    <source>
        <strain evidence="2">UCBG92.1500</strain>
        <tissue evidence="2">Leaf</tissue>
    </source>
</reference>
<dbReference type="PANTHER" id="PTHR31672">
    <property type="entry name" value="BNACNNG10540D PROTEIN"/>
    <property type="match status" value="1"/>
</dbReference>
<sequence length="470" mass="53092">MDTPSWKDLPVVLVAGTASWKDLPSCLATDILSRLPVKTLVQSTCVNKSWYALITDPSFISTHIARSISDAQKNSDHYLLISPISLSTQNPCYIISEKTCAEVSKIEIPFRTRSQTVLIAGSCNGLLCLTDECPFHFGTDVYLWNPTLKKHKLLGPSCFPNQLRDRIRMGTAPILGFGFHEPSNDYRVVRVVYCWDEDYNYLGRVAPRVEVYSLRKDSWRVVKNAVVPKIGNHKLWACVKGSIYWMKTEKKRGPYESIISFDLSNEVFNEVKLPKHFRDEVGQGAIFTVLEYKGSLSVCVFDINKDYGGECLSLWVMKGDVPAVSWTRQYKIILKEGVGWPVKFSRSGKAVMETVDRVPELTSLISCDLDTRKFKNLANDGPYSVDAAFIESLYVKSFLQLIAPLAQIARKLCSGIELDRVLEHLLRISNQALEQLLGSSTWELCSSIEHDRMLEHLLRISARALNQHCA</sequence>
<dbReference type="InterPro" id="IPR006527">
    <property type="entry name" value="F-box-assoc_dom_typ1"/>
</dbReference>
<keyword evidence="3" id="KW-1185">Reference proteome</keyword>
<feature type="domain" description="F-box" evidence="1">
    <location>
        <begin position="23"/>
        <end position="63"/>
    </location>
</feature>
<dbReference type="SUPFAM" id="SSF81383">
    <property type="entry name" value="F-box domain"/>
    <property type="match status" value="1"/>
</dbReference>
<dbReference type="EMBL" id="JAVXUO010002835">
    <property type="protein sequence ID" value="KAK2969216.1"/>
    <property type="molecule type" value="Genomic_DNA"/>
</dbReference>
<dbReference type="Gene3D" id="1.20.1280.50">
    <property type="match status" value="1"/>
</dbReference>
<comment type="caution">
    <text evidence="2">The sequence shown here is derived from an EMBL/GenBank/DDBJ whole genome shotgun (WGS) entry which is preliminary data.</text>
</comment>
<name>A0AA88QRB3_9ASTE</name>
<proteinExistence type="predicted"/>
<dbReference type="PANTHER" id="PTHR31672:SF13">
    <property type="entry name" value="F-BOX PROTEIN CPR30-LIKE"/>
    <property type="match status" value="1"/>
</dbReference>
<dbReference type="InterPro" id="IPR050796">
    <property type="entry name" value="SCF_F-box_component"/>
</dbReference>
<accession>A0AA88QRB3</accession>
<dbReference type="SMART" id="SM00256">
    <property type="entry name" value="FBOX"/>
    <property type="match status" value="1"/>
</dbReference>
<evidence type="ECO:0000313" key="3">
    <source>
        <dbReference type="Proteomes" id="UP001187471"/>
    </source>
</evidence>
<dbReference type="NCBIfam" id="TIGR01640">
    <property type="entry name" value="F_box_assoc_1"/>
    <property type="match status" value="1"/>
</dbReference>
<gene>
    <name evidence="2" type="ORF">RJ640_020366</name>
</gene>
<dbReference type="Pfam" id="PF07734">
    <property type="entry name" value="FBA_1"/>
    <property type="match status" value="1"/>
</dbReference>
<protein>
    <recommendedName>
        <fullName evidence="1">F-box domain-containing protein</fullName>
    </recommendedName>
</protein>
<evidence type="ECO:0000259" key="1">
    <source>
        <dbReference type="SMART" id="SM00256"/>
    </source>
</evidence>